<dbReference type="PANTHER" id="PTHR15600">
    <property type="entry name" value="SACSIN"/>
    <property type="match status" value="1"/>
</dbReference>
<dbReference type="EMBL" id="OZ023709">
    <property type="protein sequence ID" value="CAK9882157.1"/>
    <property type="molecule type" value="Genomic_DNA"/>
</dbReference>
<feature type="domain" description="Sacsin/Nov" evidence="1">
    <location>
        <begin position="16"/>
        <end position="172"/>
    </location>
</feature>
<dbReference type="InterPro" id="IPR058210">
    <property type="entry name" value="SACS/Nov_dom"/>
</dbReference>
<dbReference type="SUPFAM" id="SSF55874">
    <property type="entry name" value="ATPase domain of HSP90 chaperone/DNA topoisomerase II/histidine kinase"/>
    <property type="match status" value="1"/>
</dbReference>
<dbReference type="InterPro" id="IPR052972">
    <property type="entry name" value="Sacsin_chaperone_reg"/>
</dbReference>
<evidence type="ECO:0000313" key="2">
    <source>
        <dbReference type="EMBL" id="CAK9882157.1"/>
    </source>
</evidence>
<evidence type="ECO:0000313" key="3">
    <source>
        <dbReference type="Proteomes" id="UP001497522"/>
    </source>
</evidence>
<reference evidence="2" key="1">
    <citation type="submission" date="2024-03" db="EMBL/GenBank/DDBJ databases">
        <authorList>
            <consortium name="ELIXIR-Norway"/>
            <consortium name="Elixir Norway"/>
        </authorList>
    </citation>
    <scope>NUCLEOTIDE SEQUENCE</scope>
</reference>
<sequence>MEQQDLGFAEDFGQKVDLTQRIREVLANYPEGTTILKELLQNADDAGATTVSFCLDRRQHGTESLVYGRLAEWQGPALLAFNNAQFREEDFESISRIGDSKKRGQAWKTGRFGVGFNSVYHLSDLPSFVSGRYVVMFDPHCKFLPQVSLANPGKRFDFVSTHALDRYRDQFVP</sequence>
<name>A0ABP1C0A3_9BRYO</name>
<accession>A0ABP1C0A3</accession>
<proteinExistence type="predicted"/>
<dbReference type="Proteomes" id="UP001497522">
    <property type="component" value="Chromosome 8"/>
</dbReference>
<dbReference type="Pfam" id="PF25794">
    <property type="entry name" value="SACS"/>
    <property type="match status" value="1"/>
</dbReference>
<dbReference type="PANTHER" id="PTHR15600:SF42">
    <property type="entry name" value="SACSIN"/>
    <property type="match status" value="1"/>
</dbReference>
<organism evidence="2 3">
    <name type="scientific">Sphagnum jensenii</name>
    <dbReference type="NCBI Taxonomy" id="128206"/>
    <lineage>
        <taxon>Eukaryota</taxon>
        <taxon>Viridiplantae</taxon>
        <taxon>Streptophyta</taxon>
        <taxon>Embryophyta</taxon>
        <taxon>Bryophyta</taxon>
        <taxon>Sphagnophytina</taxon>
        <taxon>Sphagnopsida</taxon>
        <taxon>Sphagnales</taxon>
        <taxon>Sphagnaceae</taxon>
        <taxon>Sphagnum</taxon>
    </lineage>
</organism>
<evidence type="ECO:0000259" key="1">
    <source>
        <dbReference type="Pfam" id="PF25794"/>
    </source>
</evidence>
<dbReference type="NCBIfam" id="NF047352">
    <property type="entry name" value="P_loop_sacsin"/>
    <property type="match status" value="1"/>
</dbReference>
<protein>
    <recommendedName>
        <fullName evidence="1">Sacsin/Nov domain-containing protein</fullName>
    </recommendedName>
</protein>
<dbReference type="Gene3D" id="3.30.565.10">
    <property type="entry name" value="Histidine kinase-like ATPase, C-terminal domain"/>
    <property type="match status" value="1"/>
</dbReference>
<dbReference type="InterPro" id="IPR036890">
    <property type="entry name" value="HATPase_C_sf"/>
</dbReference>
<gene>
    <name evidence="2" type="ORF">CSSPJE1EN2_LOCUS23513</name>
</gene>
<keyword evidence="3" id="KW-1185">Reference proteome</keyword>